<accession>A0ABT0PWM0</accession>
<organism evidence="1 2">
    <name type="scientific">Flagellimonas spongiicola</name>
    <dbReference type="NCBI Taxonomy" id="2942208"/>
    <lineage>
        <taxon>Bacteria</taxon>
        <taxon>Pseudomonadati</taxon>
        <taxon>Bacteroidota</taxon>
        <taxon>Flavobacteriia</taxon>
        <taxon>Flavobacteriales</taxon>
        <taxon>Flavobacteriaceae</taxon>
        <taxon>Flagellimonas</taxon>
    </lineage>
</organism>
<comment type="caution">
    <text evidence="1">The sequence shown here is derived from an EMBL/GenBank/DDBJ whole genome shotgun (WGS) entry which is preliminary data.</text>
</comment>
<protein>
    <submittedName>
        <fullName evidence="1">NRDE family protein</fullName>
    </submittedName>
</protein>
<dbReference type="InterPro" id="IPR008551">
    <property type="entry name" value="TANGO2"/>
</dbReference>
<dbReference type="RefSeq" id="WP_249658310.1">
    <property type="nucleotide sequence ID" value="NZ_JAMFMA010000003.1"/>
</dbReference>
<evidence type="ECO:0000313" key="1">
    <source>
        <dbReference type="EMBL" id="MCL6275122.1"/>
    </source>
</evidence>
<reference evidence="1 2" key="1">
    <citation type="submission" date="2022-05" db="EMBL/GenBank/DDBJ databases">
        <authorList>
            <person name="Park J.-S."/>
        </authorList>
    </citation>
    <scope>NUCLEOTIDE SEQUENCE [LARGE SCALE GENOMIC DNA]</scope>
    <source>
        <strain evidence="1 2">2012CJ35-5</strain>
    </source>
</reference>
<sequence>MCTVSYIRRNSKTFITSNRDEHIARPSALEPKEEVINGVRVIFPKDPQAGGSWFAFNENGLVVVLLNGAFENHKRKLPYEKSRGVLLLEVVCHEQPQELLFQMDLTKIEPFTIVVNQGNVLFEFRWDGEEKHHKMLDANADYIWSSSTLYDQQARAKRATLFQSFINSGSELEGKSILDFHSSNQQDYENGFIIDRETGLKTFSVTQVISSQLGTHMKHLDLRNQKEFNARFINENLTTAL</sequence>
<dbReference type="EMBL" id="JAMFMA010000003">
    <property type="protein sequence ID" value="MCL6275122.1"/>
    <property type="molecule type" value="Genomic_DNA"/>
</dbReference>
<gene>
    <name evidence="1" type="ORF">M3P19_13970</name>
</gene>
<proteinExistence type="predicted"/>
<keyword evidence="2" id="KW-1185">Reference proteome</keyword>
<evidence type="ECO:0000313" key="2">
    <source>
        <dbReference type="Proteomes" id="UP001203607"/>
    </source>
</evidence>
<dbReference type="Proteomes" id="UP001203607">
    <property type="component" value="Unassembled WGS sequence"/>
</dbReference>
<dbReference type="Pfam" id="PF05742">
    <property type="entry name" value="TANGO2"/>
    <property type="match status" value="1"/>
</dbReference>
<name>A0ABT0PWM0_9FLAO</name>